<name>A0ABQ3KZU6_9ALTE</name>
<comment type="caution">
    <text evidence="8">Lacks conserved residue(s) required for the propagation of feature annotation.</text>
</comment>
<comment type="caution">
    <text evidence="10">The sequence shown here is derived from an EMBL/GenBank/DDBJ whole genome shotgun (WGS) entry which is preliminary data.</text>
</comment>
<dbReference type="Gene3D" id="3.90.550.10">
    <property type="entry name" value="Spore Coat Polysaccharide Biosynthesis Protein SpsA, Chain A"/>
    <property type="match status" value="1"/>
</dbReference>
<comment type="function">
    <text evidence="8">Transfers a GMP moiety from GTP to Mo-molybdopterin (Mo-MPT) cofactor (Moco or molybdenum cofactor) to form Mo-molybdopterin guanine dinucleotide (Mo-MGD) cofactor.</text>
</comment>
<evidence type="ECO:0000313" key="10">
    <source>
        <dbReference type="EMBL" id="GHG72034.1"/>
    </source>
</evidence>
<keyword evidence="5 8" id="KW-0460">Magnesium</keyword>
<feature type="binding site" evidence="8">
    <location>
        <position position="99"/>
    </location>
    <ligand>
        <name>Mg(2+)</name>
        <dbReference type="ChEBI" id="CHEBI:18420"/>
    </ligand>
</feature>
<dbReference type="Proteomes" id="UP000659697">
    <property type="component" value="Unassembled WGS sequence"/>
</dbReference>
<reference evidence="11" key="1">
    <citation type="journal article" date="2019" name="Int. J. Syst. Evol. Microbiol.">
        <title>The Global Catalogue of Microorganisms (GCM) 10K type strain sequencing project: providing services to taxonomists for standard genome sequencing and annotation.</title>
        <authorList>
            <consortium name="The Broad Institute Genomics Platform"/>
            <consortium name="The Broad Institute Genome Sequencing Center for Infectious Disease"/>
            <person name="Wu L."/>
            <person name="Ma J."/>
        </authorList>
    </citation>
    <scope>NUCLEOTIDE SEQUENCE [LARGE SCALE GENOMIC DNA]</scope>
    <source>
        <strain evidence="11">CGMCC 1.7003</strain>
    </source>
</reference>
<keyword evidence="7 8" id="KW-0501">Molybdenum cofactor biosynthesis</keyword>
<dbReference type="EMBL" id="BNAO01000005">
    <property type="protein sequence ID" value="GHG72034.1"/>
    <property type="molecule type" value="Genomic_DNA"/>
</dbReference>
<evidence type="ECO:0000256" key="2">
    <source>
        <dbReference type="ARBA" id="ARBA00022679"/>
    </source>
</evidence>
<dbReference type="SUPFAM" id="SSF53448">
    <property type="entry name" value="Nucleotide-diphospho-sugar transferases"/>
    <property type="match status" value="1"/>
</dbReference>
<keyword evidence="11" id="KW-1185">Reference proteome</keyword>
<proteinExistence type="inferred from homology"/>
<evidence type="ECO:0000256" key="7">
    <source>
        <dbReference type="ARBA" id="ARBA00023150"/>
    </source>
</evidence>
<comment type="domain">
    <text evidence="8">The N-terminal domain determines nucleotide recognition and specific binding, while the C-terminal domain determines the specific binding to the target protein.</text>
</comment>
<dbReference type="HAMAP" id="MF_00316">
    <property type="entry name" value="MobA"/>
    <property type="match status" value="1"/>
</dbReference>
<evidence type="ECO:0000256" key="6">
    <source>
        <dbReference type="ARBA" id="ARBA00023134"/>
    </source>
</evidence>
<feature type="binding site" evidence="8">
    <location>
        <position position="70"/>
    </location>
    <ligand>
        <name>GTP</name>
        <dbReference type="ChEBI" id="CHEBI:37565"/>
    </ligand>
</feature>
<feature type="binding site" evidence="8">
    <location>
        <position position="32"/>
    </location>
    <ligand>
        <name>GTP</name>
        <dbReference type="ChEBI" id="CHEBI:37565"/>
    </ligand>
</feature>
<comment type="subcellular location">
    <subcellularLocation>
        <location evidence="8">Cytoplasm</location>
    </subcellularLocation>
</comment>
<dbReference type="GO" id="GO:0016779">
    <property type="term" value="F:nucleotidyltransferase activity"/>
    <property type="evidence" value="ECO:0007669"/>
    <property type="project" value="UniProtKB-KW"/>
</dbReference>
<dbReference type="InterPro" id="IPR013482">
    <property type="entry name" value="Molybde_CF_guanTrfase"/>
</dbReference>
<evidence type="ECO:0000256" key="1">
    <source>
        <dbReference type="ARBA" id="ARBA00022490"/>
    </source>
</evidence>
<accession>A0ABQ3KZU6</accession>
<keyword evidence="2 8" id="KW-0808">Transferase</keyword>
<dbReference type="EC" id="2.7.7.77" evidence="8"/>
<protein>
    <recommendedName>
        <fullName evidence="8">Molybdenum cofactor guanylyltransferase</fullName>
        <shortName evidence="8">MoCo guanylyltransferase</shortName>
        <ecNumber evidence="8">2.7.7.77</ecNumber>
    </recommendedName>
    <alternativeName>
        <fullName evidence="8">GTP:molybdopterin guanylyltransferase</fullName>
    </alternativeName>
    <alternativeName>
        <fullName evidence="8">Mo-MPT guanylyltransferase</fullName>
    </alternativeName>
    <alternativeName>
        <fullName evidence="8">Molybdopterin guanylyltransferase</fullName>
    </alternativeName>
    <alternativeName>
        <fullName evidence="8">Molybdopterin-guanine dinucleotide synthase</fullName>
        <shortName evidence="8">MGD synthase</shortName>
    </alternativeName>
</protein>
<evidence type="ECO:0000313" key="11">
    <source>
        <dbReference type="Proteomes" id="UP000659697"/>
    </source>
</evidence>
<comment type="similarity">
    <text evidence="8">Belongs to the MobA family.</text>
</comment>
<organism evidence="10 11">
    <name type="scientific">Alishewanella longhuensis</name>
    <dbReference type="NCBI Taxonomy" id="1091037"/>
    <lineage>
        <taxon>Bacteria</taxon>
        <taxon>Pseudomonadati</taxon>
        <taxon>Pseudomonadota</taxon>
        <taxon>Gammaproteobacteria</taxon>
        <taxon>Alteromonadales</taxon>
        <taxon>Alteromonadaceae</taxon>
        <taxon>Alishewanella</taxon>
    </lineage>
</organism>
<dbReference type="InterPro" id="IPR029044">
    <property type="entry name" value="Nucleotide-diphossugar_trans"/>
</dbReference>
<dbReference type="Pfam" id="PF12804">
    <property type="entry name" value="NTP_transf_3"/>
    <property type="match status" value="1"/>
</dbReference>
<keyword evidence="4 8" id="KW-0547">Nucleotide-binding</keyword>
<gene>
    <name evidence="8 10" type="primary">mobA</name>
    <name evidence="10" type="ORF">GCM10010919_24000</name>
</gene>
<dbReference type="PANTHER" id="PTHR19136:SF81">
    <property type="entry name" value="MOLYBDENUM COFACTOR GUANYLYLTRANSFERASE"/>
    <property type="match status" value="1"/>
</dbReference>
<dbReference type="CDD" id="cd02503">
    <property type="entry name" value="MobA"/>
    <property type="match status" value="1"/>
</dbReference>
<keyword evidence="10" id="KW-0548">Nucleotidyltransferase</keyword>
<evidence type="ECO:0000256" key="3">
    <source>
        <dbReference type="ARBA" id="ARBA00022723"/>
    </source>
</evidence>
<evidence type="ECO:0000256" key="4">
    <source>
        <dbReference type="ARBA" id="ARBA00022741"/>
    </source>
</evidence>
<evidence type="ECO:0000259" key="9">
    <source>
        <dbReference type="Pfam" id="PF12804"/>
    </source>
</evidence>
<dbReference type="InterPro" id="IPR025877">
    <property type="entry name" value="MobA-like_NTP_Trfase"/>
</dbReference>
<sequence>MKKTVTKTVTKISPFSALILAGGQSSRMGQDKALLNLNGQSLLAHMQQLAWDSGAAEVLISRNQPGFIADQTQQQGPLAGILAALEHCQNAQLLVLPIDTPLLSVFSLQRLLQHAGASAACFANSPLPCVLPVNPTLSALIHQLLQNGQRSVKALLAQLNAVSLPVPTTELLNTNTPQDWQLCLSLLNTGEHYAQI</sequence>
<comment type="catalytic activity">
    <reaction evidence="8">
        <text>Mo-molybdopterin + GTP + H(+) = Mo-molybdopterin guanine dinucleotide + diphosphate</text>
        <dbReference type="Rhea" id="RHEA:34243"/>
        <dbReference type="ChEBI" id="CHEBI:15378"/>
        <dbReference type="ChEBI" id="CHEBI:33019"/>
        <dbReference type="ChEBI" id="CHEBI:37565"/>
        <dbReference type="ChEBI" id="CHEBI:71302"/>
        <dbReference type="ChEBI" id="CHEBI:71310"/>
        <dbReference type="EC" id="2.7.7.77"/>
    </reaction>
</comment>
<feature type="binding site" evidence="8">
    <location>
        <begin position="20"/>
        <end position="22"/>
    </location>
    <ligand>
        <name>GTP</name>
        <dbReference type="ChEBI" id="CHEBI:37565"/>
    </ligand>
</feature>
<keyword evidence="1 8" id="KW-0963">Cytoplasm</keyword>
<feature type="binding site" evidence="8">
    <location>
        <position position="99"/>
    </location>
    <ligand>
        <name>GTP</name>
        <dbReference type="ChEBI" id="CHEBI:37565"/>
    </ligand>
</feature>
<evidence type="ECO:0000256" key="5">
    <source>
        <dbReference type="ARBA" id="ARBA00022842"/>
    </source>
</evidence>
<comment type="subunit">
    <text evidence="8">Monomer.</text>
</comment>
<feature type="domain" description="MobA-like NTP transferase" evidence="9">
    <location>
        <begin position="17"/>
        <end position="159"/>
    </location>
</feature>
<comment type="cofactor">
    <cofactor evidence="8">
        <name>Mg(2+)</name>
        <dbReference type="ChEBI" id="CHEBI:18420"/>
    </cofactor>
</comment>
<dbReference type="PANTHER" id="PTHR19136">
    <property type="entry name" value="MOLYBDENUM COFACTOR GUANYLYLTRANSFERASE"/>
    <property type="match status" value="1"/>
</dbReference>
<dbReference type="RefSeq" id="WP_189433239.1">
    <property type="nucleotide sequence ID" value="NZ_BNAO01000005.1"/>
</dbReference>
<evidence type="ECO:0000256" key="8">
    <source>
        <dbReference type="HAMAP-Rule" id="MF_00316"/>
    </source>
</evidence>
<keyword evidence="3 8" id="KW-0479">Metal-binding</keyword>
<keyword evidence="6 8" id="KW-0342">GTP-binding</keyword>